<proteinExistence type="predicted"/>
<evidence type="ECO:0000256" key="9">
    <source>
        <dbReference type="ARBA" id="ARBA00037847"/>
    </source>
</evidence>
<keyword evidence="5" id="KW-0735">Signal-anchor</keyword>
<evidence type="ECO:0000256" key="2">
    <source>
        <dbReference type="ARBA" id="ARBA00004606"/>
    </source>
</evidence>
<gene>
    <name evidence="10" type="ORF">VW23_004510</name>
</gene>
<dbReference type="PANTHER" id="PTHR31646">
    <property type="entry name" value="ALPHA-1,2-MANNOSYLTRANSFERASE MNN2"/>
    <property type="match status" value="1"/>
</dbReference>
<sequence length="498" mass="54381">MTDQAAAAERIRQLAADIRAASPALLEGNGRGLVIVAGGARIFTNAYVLVHMLRHALKSELPVELWYFGQAEISPAMAALLEPLGVRLVDATPVIAATGANIRDGWQLKSFALLHSSFAEALLLDADQVPVSDPAACFDWPEYGAAGAVFWPDIIDLRNDNAIWPLLGLEARRAVSLESGQLLVDRRRHAAALWAAVRLNEAADDLYRLIYGDKDTYLCAWEMLGASYALVPQRPYVDEFMLVQRDFDGNALFQHRTNAKWQYGGEQRKLFGFQHEAACLAAMAELETKWSGHAFTAPDRSLAARELERNLIAAGELVLECADEPACAIRLEAHGEVSTGRAVDRRHWWVEEDEGRLRLILAGSDRPGYMLERGEDRIWRGKRQRVPIVDVSVYGAGGGAPAAPPAVPGLIDELLRAGGAFGGPAGVPQRLVDAISLVANVLPGVRERIMALAALQADPVVAERLQELARRITPPPPLNAVNRTLNLDIGYVRAEIKE</sequence>
<reference evidence="10 11" key="1">
    <citation type="journal article" date="2015" name="Genome Announc.">
        <title>Genome Assemblies of Three Soil-Associated Devosia species: D. insulae, D. limi, and D. soli.</title>
        <authorList>
            <person name="Hassan Y.I."/>
            <person name="Lepp D."/>
            <person name="Zhou T."/>
        </authorList>
    </citation>
    <scope>NUCLEOTIDE SEQUENCE [LARGE SCALE GENOMIC DNA]</scope>
    <source>
        <strain evidence="10 11">DS-56</strain>
    </source>
</reference>
<organism evidence="10 11">
    <name type="scientific">Devosia insulae DS-56</name>
    <dbReference type="NCBI Taxonomy" id="1116389"/>
    <lineage>
        <taxon>Bacteria</taxon>
        <taxon>Pseudomonadati</taxon>
        <taxon>Pseudomonadota</taxon>
        <taxon>Alphaproteobacteria</taxon>
        <taxon>Hyphomicrobiales</taxon>
        <taxon>Devosiaceae</taxon>
        <taxon>Devosia</taxon>
    </lineage>
</organism>
<dbReference type="GO" id="GO:0012505">
    <property type="term" value="C:endomembrane system"/>
    <property type="evidence" value="ECO:0007669"/>
    <property type="project" value="UniProtKB-SubCell"/>
</dbReference>
<dbReference type="Gene3D" id="3.90.550.10">
    <property type="entry name" value="Spore Coat Polysaccharide Biosynthesis Protein SpsA, Chain A"/>
    <property type="match status" value="1"/>
</dbReference>
<evidence type="ECO:0000256" key="5">
    <source>
        <dbReference type="ARBA" id="ARBA00022968"/>
    </source>
</evidence>
<name>A0A1E5XIW2_9HYPH</name>
<dbReference type="GO" id="GO:0046354">
    <property type="term" value="P:mannan biosynthetic process"/>
    <property type="evidence" value="ECO:0007669"/>
    <property type="project" value="TreeGrafter"/>
</dbReference>
<dbReference type="EMBL" id="LAJE02000365">
    <property type="protein sequence ID" value="OEO28525.1"/>
    <property type="molecule type" value="Genomic_DNA"/>
</dbReference>
<evidence type="ECO:0000256" key="6">
    <source>
        <dbReference type="ARBA" id="ARBA00022989"/>
    </source>
</evidence>
<dbReference type="GO" id="GO:0016020">
    <property type="term" value="C:membrane"/>
    <property type="evidence" value="ECO:0007669"/>
    <property type="project" value="UniProtKB-SubCell"/>
</dbReference>
<evidence type="ECO:0000313" key="11">
    <source>
        <dbReference type="Proteomes" id="UP000095463"/>
    </source>
</evidence>
<keyword evidence="3" id="KW-0808">Transferase</keyword>
<dbReference type="PANTHER" id="PTHR31646:SF1">
    <property type="entry name" value="ALPHA-1,2-MANNOSYLTRANSFERASE MNN2"/>
    <property type="match status" value="1"/>
</dbReference>
<evidence type="ECO:0000313" key="10">
    <source>
        <dbReference type="EMBL" id="OEO28525.1"/>
    </source>
</evidence>
<dbReference type="InterPro" id="IPR029044">
    <property type="entry name" value="Nucleotide-diphossugar_trans"/>
</dbReference>
<evidence type="ECO:0000256" key="7">
    <source>
        <dbReference type="ARBA" id="ARBA00023034"/>
    </source>
</evidence>
<dbReference type="Pfam" id="PF11051">
    <property type="entry name" value="Mannosyl_trans3"/>
    <property type="match status" value="2"/>
</dbReference>
<keyword evidence="6" id="KW-1133">Transmembrane helix</keyword>
<dbReference type="AlphaFoldDB" id="A0A1E5XIW2"/>
<evidence type="ECO:0000256" key="3">
    <source>
        <dbReference type="ARBA" id="ARBA00022679"/>
    </source>
</evidence>
<keyword evidence="11" id="KW-1185">Reference proteome</keyword>
<dbReference type="RefSeq" id="WP_069912192.1">
    <property type="nucleotide sequence ID" value="NZ_LAJE02000365.1"/>
</dbReference>
<keyword evidence="4" id="KW-0812">Transmembrane</keyword>
<evidence type="ECO:0008006" key="12">
    <source>
        <dbReference type="Google" id="ProtNLM"/>
    </source>
</evidence>
<keyword evidence="7" id="KW-0333">Golgi apparatus</keyword>
<dbReference type="Proteomes" id="UP000095463">
    <property type="component" value="Unassembled WGS sequence"/>
</dbReference>
<dbReference type="InterPro" id="IPR022751">
    <property type="entry name" value="Alpha_mannosyltransferase"/>
</dbReference>
<comment type="caution">
    <text evidence="10">The sequence shown here is derived from an EMBL/GenBank/DDBJ whole genome shotgun (WGS) entry which is preliminary data.</text>
</comment>
<protein>
    <recommendedName>
        <fullName evidence="12">Mannosyltransferase</fullName>
    </recommendedName>
</protein>
<dbReference type="GO" id="GO:0000026">
    <property type="term" value="F:alpha-1,2-mannosyltransferase activity"/>
    <property type="evidence" value="ECO:0007669"/>
    <property type="project" value="TreeGrafter"/>
</dbReference>
<keyword evidence="8" id="KW-0472">Membrane</keyword>
<evidence type="ECO:0000256" key="8">
    <source>
        <dbReference type="ARBA" id="ARBA00023136"/>
    </source>
</evidence>
<evidence type="ECO:0000256" key="4">
    <source>
        <dbReference type="ARBA" id="ARBA00022692"/>
    </source>
</evidence>
<comment type="subcellular location">
    <subcellularLocation>
        <location evidence="9">Endomembrane system</location>
        <topology evidence="9">Single-pass membrane protein</topology>
    </subcellularLocation>
    <subcellularLocation>
        <location evidence="1">Golgi apparatus membrane</location>
    </subcellularLocation>
    <subcellularLocation>
        <location evidence="2">Membrane</location>
        <topology evidence="2">Single-pass type II membrane protein</topology>
    </subcellularLocation>
</comment>
<evidence type="ECO:0000256" key="1">
    <source>
        <dbReference type="ARBA" id="ARBA00004394"/>
    </source>
</evidence>
<accession>A0A1E5XIW2</accession>
<dbReference type="SUPFAM" id="SSF53448">
    <property type="entry name" value="Nucleotide-diphospho-sugar transferases"/>
    <property type="match status" value="1"/>
</dbReference>